<dbReference type="KEGG" id="rcf:Poly24_40540"/>
<reference evidence="2 3" key="1">
    <citation type="submission" date="2019-02" db="EMBL/GenBank/DDBJ databases">
        <title>Deep-cultivation of Planctomycetes and their phenomic and genomic characterization uncovers novel biology.</title>
        <authorList>
            <person name="Wiegand S."/>
            <person name="Jogler M."/>
            <person name="Boedeker C."/>
            <person name="Pinto D."/>
            <person name="Vollmers J."/>
            <person name="Rivas-Marin E."/>
            <person name="Kohn T."/>
            <person name="Peeters S.H."/>
            <person name="Heuer A."/>
            <person name="Rast P."/>
            <person name="Oberbeckmann S."/>
            <person name="Bunk B."/>
            <person name="Jeske O."/>
            <person name="Meyerdierks A."/>
            <person name="Storesund J.E."/>
            <person name="Kallscheuer N."/>
            <person name="Luecker S."/>
            <person name="Lage O.M."/>
            <person name="Pohl T."/>
            <person name="Merkel B.J."/>
            <person name="Hornburger P."/>
            <person name="Mueller R.-W."/>
            <person name="Bruemmer F."/>
            <person name="Labrenz M."/>
            <person name="Spormann A.M."/>
            <person name="Op den Camp H."/>
            <person name="Overmann J."/>
            <person name="Amann R."/>
            <person name="Jetten M.S.M."/>
            <person name="Mascher T."/>
            <person name="Medema M.H."/>
            <person name="Devos D.P."/>
            <person name="Kaster A.-K."/>
            <person name="Ovreas L."/>
            <person name="Rohde M."/>
            <person name="Galperin M.Y."/>
            <person name="Jogler C."/>
        </authorList>
    </citation>
    <scope>NUCLEOTIDE SEQUENCE [LARGE SCALE GENOMIC DNA]</scope>
    <source>
        <strain evidence="2 3">Poly24</strain>
    </source>
</reference>
<organism evidence="2 3">
    <name type="scientific">Rosistilla carotiformis</name>
    <dbReference type="NCBI Taxonomy" id="2528017"/>
    <lineage>
        <taxon>Bacteria</taxon>
        <taxon>Pseudomonadati</taxon>
        <taxon>Planctomycetota</taxon>
        <taxon>Planctomycetia</taxon>
        <taxon>Pirellulales</taxon>
        <taxon>Pirellulaceae</taxon>
        <taxon>Rosistilla</taxon>
    </lineage>
</organism>
<keyword evidence="3" id="KW-1185">Reference proteome</keyword>
<dbReference type="Proteomes" id="UP000315082">
    <property type="component" value="Chromosome"/>
</dbReference>
<accession>A0A518JXS0</accession>
<name>A0A518JXS0_9BACT</name>
<feature type="region of interest" description="Disordered" evidence="1">
    <location>
        <begin position="47"/>
        <end position="69"/>
    </location>
</feature>
<sequence length="69" mass="8213">MGQTLTKVEERIAKLEKEMVQLREIVDRKPPRAGWIKRLVGSHKEDPVFDEMDRLGREARQTDQMEYED</sequence>
<proteinExistence type="predicted"/>
<evidence type="ECO:0000313" key="3">
    <source>
        <dbReference type="Proteomes" id="UP000315082"/>
    </source>
</evidence>
<evidence type="ECO:0000256" key="1">
    <source>
        <dbReference type="SAM" id="MobiDB-lite"/>
    </source>
</evidence>
<evidence type="ECO:0000313" key="2">
    <source>
        <dbReference type="EMBL" id="QDV70333.1"/>
    </source>
</evidence>
<protein>
    <submittedName>
        <fullName evidence="2">Uncharacterized protein</fullName>
    </submittedName>
</protein>
<dbReference type="AlphaFoldDB" id="A0A518JXS0"/>
<dbReference type="EMBL" id="CP036348">
    <property type="protein sequence ID" value="QDV70333.1"/>
    <property type="molecule type" value="Genomic_DNA"/>
</dbReference>
<gene>
    <name evidence="2" type="ORF">Poly24_40540</name>
</gene>
<feature type="compositionally biased region" description="Basic and acidic residues" evidence="1">
    <location>
        <begin position="47"/>
        <end position="63"/>
    </location>
</feature>